<dbReference type="GO" id="GO:0048038">
    <property type="term" value="F:quinone binding"/>
    <property type="evidence" value="ECO:0007669"/>
    <property type="project" value="TreeGrafter"/>
</dbReference>
<evidence type="ECO:0000313" key="4">
    <source>
        <dbReference type="EMBL" id="KAF9889091.1"/>
    </source>
</evidence>
<evidence type="ECO:0000313" key="5">
    <source>
        <dbReference type="Proteomes" id="UP001194746"/>
    </source>
</evidence>
<keyword evidence="2" id="KW-0521">NADP</keyword>
<organism evidence="4 5">
    <name type="scientific">Aspergillus nanangensis</name>
    <dbReference type="NCBI Taxonomy" id="2582783"/>
    <lineage>
        <taxon>Eukaryota</taxon>
        <taxon>Fungi</taxon>
        <taxon>Dikarya</taxon>
        <taxon>Ascomycota</taxon>
        <taxon>Pezizomycotina</taxon>
        <taxon>Eurotiomycetes</taxon>
        <taxon>Eurotiomycetidae</taxon>
        <taxon>Eurotiales</taxon>
        <taxon>Aspergillaceae</taxon>
        <taxon>Aspergillus</taxon>
        <taxon>Aspergillus subgen. Circumdati</taxon>
    </lineage>
</organism>
<dbReference type="EMBL" id="VCAU01000040">
    <property type="protein sequence ID" value="KAF9889091.1"/>
    <property type="molecule type" value="Genomic_DNA"/>
</dbReference>
<sequence length="277" mass="30175">MKHELVALVTGAANGIGKAVARKLASRKISLFLTDINKEQGANAAKEISQTYGVRAEFLCTDVSKETEIQRMVAESLSLTGRLDYAANCAGICETVATEERSITTDWFDKVYSINTRGLWLCQKYEAEQMLRQTPRPIDFSPRPEKHSVPPQRGAITNVISISGLVSLGLAAYTPSKHAATGITKNGAKFYGPSGIRVNASCPGWTVTPMTERHMGNIAVPGTPEYDRSSINEKIACRRFGLAEEQANLISFLLSDESSYMNGALVVNDGGYYNIDN</sequence>
<proteinExistence type="inferred from homology"/>
<dbReference type="CDD" id="cd05233">
    <property type="entry name" value="SDR_c"/>
    <property type="match status" value="1"/>
</dbReference>
<gene>
    <name evidence="4" type="ORF">FE257_008068</name>
</gene>
<dbReference type="SUPFAM" id="SSF51735">
    <property type="entry name" value="NAD(P)-binding Rossmann-fold domains"/>
    <property type="match status" value="1"/>
</dbReference>
<dbReference type="Pfam" id="PF00106">
    <property type="entry name" value="adh_short"/>
    <property type="match status" value="1"/>
</dbReference>
<name>A0AAD4GTX3_ASPNN</name>
<reference evidence="4" key="2">
    <citation type="submission" date="2020-02" db="EMBL/GenBank/DDBJ databases">
        <authorList>
            <person name="Gilchrist C.L.M."/>
            <person name="Chooi Y.-H."/>
        </authorList>
    </citation>
    <scope>NUCLEOTIDE SEQUENCE</scope>
    <source>
        <strain evidence="4">MST-FP2251</strain>
    </source>
</reference>
<dbReference type="GO" id="GO:0006633">
    <property type="term" value="P:fatty acid biosynthetic process"/>
    <property type="evidence" value="ECO:0007669"/>
    <property type="project" value="TreeGrafter"/>
</dbReference>
<evidence type="ECO:0000256" key="2">
    <source>
        <dbReference type="ARBA" id="ARBA00022857"/>
    </source>
</evidence>
<dbReference type="InterPro" id="IPR036291">
    <property type="entry name" value="NAD(P)-bd_dom_sf"/>
</dbReference>
<dbReference type="GO" id="GO:0016616">
    <property type="term" value="F:oxidoreductase activity, acting on the CH-OH group of donors, NAD or NADP as acceptor"/>
    <property type="evidence" value="ECO:0007669"/>
    <property type="project" value="TreeGrafter"/>
</dbReference>
<dbReference type="PRINTS" id="PR00081">
    <property type="entry name" value="GDHRDH"/>
</dbReference>
<dbReference type="Gene3D" id="3.40.50.720">
    <property type="entry name" value="NAD(P)-binding Rossmann-like Domain"/>
    <property type="match status" value="1"/>
</dbReference>
<dbReference type="PANTHER" id="PTHR42760">
    <property type="entry name" value="SHORT-CHAIN DEHYDROGENASES/REDUCTASES FAMILY MEMBER"/>
    <property type="match status" value="1"/>
</dbReference>
<dbReference type="InterPro" id="IPR002347">
    <property type="entry name" value="SDR_fam"/>
</dbReference>
<evidence type="ECO:0000256" key="1">
    <source>
        <dbReference type="ARBA" id="ARBA00006484"/>
    </source>
</evidence>
<accession>A0AAD4GTX3</accession>
<keyword evidence="3" id="KW-0560">Oxidoreductase</keyword>
<dbReference type="PANTHER" id="PTHR42760:SF133">
    <property type="entry name" value="3-OXOACYL-[ACYL-CARRIER-PROTEIN] REDUCTASE"/>
    <property type="match status" value="1"/>
</dbReference>
<evidence type="ECO:0000256" key="3">
    <source>
        <dbReference type="ARBA" id="ARBA00023002"/>
    </source>
</evidence>
<keyword evidence="5" id="KW-1185">Reference proteome</keyword>
<comment type="caution">
    <text evidence="4">The sequence shown here is derived from an EMBL/GenBank/DDBJ whole genome shotgun (WGS) entry which is preliminary data.</text>
</comment>
<reference evidence="4" key="1">
    <citation type="journal article" date="2019" name="Beilstein J. Org. Chem.">
        <title>Nanangenines: drimane sesquiterpenoids as the dominant metabolite cohort of a novel Australian fungus, Aspergillus nanangensis.</title>
        <authorList>
            <person name="Lacey H.J."/>
            <person name="Gilchrist C.L.M."/>
            <person name="Crombie A."/>
            <person name="Kalaitzis J.A."/>
            <person name="Vuong D."/>
            <person name="Rutledge P.J."/>
            <person name="Turner P."/>
            <person name="Pitt J.I."/>
            <person name="Lacey E."/>
            <person name="Chooi Y.H."/>
            <person name="Piggott A.M."/>
        </authorList>
    </citation>
    <scope>NUCLEOTIDE SEQUENCE</scope>
    <source>
        <strain evidence="4">MST-FP2251</strain>
    </source>
</reference>
<dbReference type="Proteomes" id="UP001194746">
    <property type="component" value="Unassembled WGS sequence"/>
</dbReference>
<protein>
    <submittedName>
        <fullName evidence="4">Uncharacterized protein</fullName>
    </submittedName>
</protein>
<comment type="similarity">
    <text evidence="1">Belongs to the short-chain dehydrogenases/reductases (SDR) family.</text>
</comment>
<dbReference type="AlphaFoldDB" id="A0AAD4GTX3"/>